<dbReference type="EMBL" id="AP022126">
    <property type="protein sequence ID" value="BBS32493.1"/>
    <property type="molecule type" value="Genomic_DNA"/>
</dbReference>
<gene>
    <name evidence="1" type="ORF">WP5S18C02_26990</name>
    <name evidence="2" type="ORF">WP5S18C02_30910</name>
</gene>
<evidence type="ECO:0000313" key="1">
    <source>
        <dbReference type="EMBL" id="BBS32493.1"/>
    </source>
</evidence>
<evidence type="ECO:0000313" key="2">
    <source>
        <dbReference type="EMBL" id="BBS32885.1"/>
    </source>
</evidence>
<protein>
    <submittedName>
        <fullName evidence="1">Uncharacterized protein</fullName>
    </submittedName>
</protein>
<dbReference type="Proteomes" id="UP000515488">
    <property type="component" value="Chromosome"/>
</dbReference>
<reference evidence="1 3" key="1">
    <citation type="submission" date="2019-12" db="EMBL/GenBank/DDBJ databases">
        <title>complete genome sequences of Enterobacter cloacae str. WP5-S18-CRE-02 isolated from wastewater treatment plant effluent.</title>
        <authorList>
            <person name="Sekizuka T."/>
            <person name="Itokawa K."/>
            <person name="Yatsu K."/>
            <person name="Inamine Y."/>
            <person name="Kuroda M."/>
        </authorList>
    </citation>
    <scope>NUCLEOTIDE SEQUENCE [LARGE SCALE GENOMIC DNA]</scope>
    <source>
        <strain evidence="1 3">WP5-S18-CRE-02</strain>
    </source>
</reference>
<accession>A0A6S5JN55</accession>
<name>A0A6S5JN55_ENTCL</name>
<proteinExistence type="predicted"/>
<dbReference type="EMBL" id="AP022126">
    <property type="protein sequence ID" value="BBS32885.1"/>
    <property type="molecule type" value="Genomic_DNA"/>
</dbReference>
<dbReference type="AlphaFoldDB" id="A0A6S5JN55"/>
<sequence>MVNQQQIREAQRLASFAVLHRNAPAWEEAKRLYAVAIGRTLH</sequence>
<evidence type="ECO:0000313" key="3">
    <source>
        <dbReference type="Proteomes" id="UP000515488"/>
    </source>
</evidence>
<organism evidence="1 3">
    <name type="scientific">Enterobacter cloacae</name>
    <dbReference type="NCBI Taxonomy" id="550"/>
    <lineage>
        <taxon>Bacteria</taxon>
        <taxon>Pseudomonadati</taxon>
        <taxon>Pseudomonadota</taxon>
        <taxon>Gammaproteobacteria</taxon>
        <taxon>Enterobacterales</taxon>
        <taxon>Enterobacteriaceae</taxon>
        <taxon>Enterobacter</taxon>
        <taxon>Enterobacter cloacae complex</taxon>
    </lineage>
</organism>